<dbReference type="EMBL" id="CP048626">
    <property type="protein sequence ID" value="QIB54293.1"/>
    <property type="molecule type" value="Genomic_DNA"/>
</dbReference>
<gene>
    <name evidence="1" type="ORF">GXM18_05130</name>
</gene>
<accession>A0ABX6J4H3</accession>
<evidence type="ECO:0000313" key="1">
    <source>
        <dbReference type="EMBL" id="QIB54293.1"/>
    </source>
</evidence>
<proteinExistence type="predicted"/>
<dbReference type="Proteomes" id="UP000464715">
    <property type="component" value="Chromosome"/>
</dbReference>
<name>A0ABX6J4H3_9FIRM</name>
<keyword evidence="2" id="KW-1185">Reference proteome</keyword>
<dbReference type="GeneID" id="75051369"/>
<sequence>MEVKNTEKYLEREFGIKSEEELEEAIRKVSDIDIGLFVTPIFWEKQRSVAQWVLVEKA</sequence>
<organism evidence="1 2">
    <name type="scientific">Blautia producta ATCC 27340 = DSM 2950</name>
    <dbReference type="NCBI Taxonomy" id="1121114"/>
    <lineage>
        <taxon>Bacteria</taxon>
        <taxon>Bacillati</taxon>
        <taxon>Bacillota</taxon>
        <taxon>Clostridia</taxon>
        <taxon>Lachnospirales</taxon>
        <taxon>Lachnospiraceae</taxon>
        <taxon>Blautia</taxon>
    </lineage>
</organism>
<protein>
    <submittedName>
        <fullName evidence="1">Uncharacterized protein</fullName>
    </submittedName>
</protein>
<evidence type="ECO:0000313" key="2">
    <source>
        <dbReference type="Proteomes" id="UP000464715"/>
    </source>
</evidence>
<reference evidence="1 2" key="1">
    <citation type="submission" date="2020-02" db="EMBL/GenBank/DDBJ databases">
        <title>Complete genome sequence of Blautia producta JCM 1471(T).</title>
        <authorList>
            <person name="Tourlousse D.M."/>
            <person name="Sakamoto M."/>
            <person name="Miura T."/>
            <person name="Narita K."/>
            <person name="Ohashi A."/>
            <person name="Uchino Y."/>
            <person name="Yamazoe A."/>
            <person name="Kameyama K."/>
            <person name="Terauchi J."/>
            <person name="Ohkuma M."/>
            <person name="Kawasaki H."/>
            <person name="Sekiguchi Y."/>
        </authorList>
    </citation>
    <scope>NUCLEOTIDE SEQUENCE [LARGE SCALE GENOMIC DNA]</scope>
    <source>
        <strain evidence="1 2">JCM 1471</strain>
    </source>
</reference>
<dbReference type="RefSeq" id="WP_018595874.1">
    <property type="nucleotide sequence ID" value="NZ_AUUC01000029.1"/>
</dbReference>